<feature type="compositionally biased region" description="Basic residues" evidence="1">
    <location>
        <begin position="240"/>
        <end position="249"/>
    </location>
</feature>
<feature type="compositionally biased region" description="Basic and acidic residues" evidence="1">
    <location>
        <begin position="315"/>
        <end position="324"/>
    </location>
</feature>
<feature type="compositionally biased region" description="Polar residues" evidence="1">
    <location>
        <begin position="254"/>
        <end position="285"/>
    </location>
</feature>
<name>A0A7S3P3V9_9STRA</name>
<accession>A0A7S3P3V9</accession>
<dbReference type="AlphaFoldDB" id="A0A7S3P3V9"/>
<evidence type="ECO:0000256" key="1">
    <source>
        <dbReference type="SAM" id="MobiDB-lite"/>
    </source>
</evidence>
<dbReference type="InterPro" id="IPR052355">
    <property type="entry name" value="CENP-V-like"/>
</dbReference>
<dbReference type="InterPro" id="IPR011057">
    <property type="entry name" value="Mss4-like_sf"/>
</dbReference>
<dbReference type="GO" id="GO:0016846">
    <property type="term" value="F:carbon-sulfur lyase activity"/>
    <property type="evidence" value="ECO:0007669"/>
    <property type="project" value="InterPro"/>
</dbReference>
<dbReference type="SUPFAM" id="SSF51316">
    <property type="entry name" value="Mss4-like"/>
    <property type="match status" value="1"/>
</dbReference>
<evidence type="ECO:0000313" key="2">
    <source>
        <dbReference type="EMBL" id="CAE0403159.1"/>
    </source>
</evidence>
<dbReference type="Gene3D" id="2.170.150.70">
    <property type="match status" value="1"/>
</dbReference>
<dbReference type="EMBL" id="HBIM01001581">
    <property type="protein sequence ID" value="CAE0403159.1"/>
    <property type="molecule type" value="Transcribed_RNA"/>
</dbReference>
<sequence length="455" mass="50266">MAIYESTPSSSVLTKISSAVVPTRHRVRVTSQMDSMVSSGSNGGRRSLTFNKTTLGWTACVAISLLMIQIIGSRRDKLTDSDGNESVGSDSGTLYQFVYDQLSRLRDFFISSRNGEDYDKEEDLDGESFVVHQGSCHCGSIAFEVSAPLVLQIEELSGKLLYPSVRVPESAFRLLRGEDVWQTYHVPDEHTPATQAFSFCRKCAVHLVHAIDSDPFMVSFNVHCLTTPWKKAKPLSNKRTTTRSKKRSTTTRSPSNRGNKASTQSRGASNSQSRGTPNTPNTRSMSPPPYQRRSNADSPVSFDSKLTDSPTPPPEDEKPVREVIKTGPPATFIGKEDSLSIGSDNYSTGNRPTRWEDMDEPTPNPFALKRKPNPRFATSSSVSDWPTDTTDTSSYLYADDENSMYESSVSSVHTDPLPPTVGGTPRHAAGISSDYALREKLRSHMSKHMKQHKSH</sequence>
<protein>
    <recommendedName>
        <fullName evidence="3">CENP-V/GFA domain-containing protein</fullName>
    </recommendedName>
</protein>
<dbReference type="PANTHER" id="PTHR28620">
    <property type="entry name" value="CENTROMERE PROTEIN V"/>
    <property type="match status" value="1"/>
</dbReference>
<dbReference type="GO" id="GO:0046872">
    <property type="term" value="F:metal ion binding"/>
    <property type="evidence" value="ECO:0007669"/>
    <property type="project" value="UniProtKB-KW"/>
</dbReference>
<gene>
    <name evidence="2" type="ORF">ACOF00016_LOCUS1382</name>
</gene>
<feature type="region of interest" description="Disordered" evidence="1">
    <location>
        <begin position="232"/>
        <end position="431"/>
    </location>
</feature>
<feature type="compositionally biased region" description="Low complexity" evidence="1">
    <location>
        <begin position="378"/>
        <end position="394"/>
    </location>
</feature>
<feature type="compositionally biased region" description="Polar residues" evidence="1">
    <location>
        <begin position="340"/>
        <end position="351"/>
    </location>
</feature>
<reference evidence="2" key="1">
    <citation type="submission" date="2021-01" db="EMBL/GenBank/DDBJ databases">
        <authorList>
            <person name="Corre E."/>
            <person name="Pelletier E."/>
            <person name="Niang G."/>
            <person name="Scheremetjew M."/>
            <person name="Finn R."/>
            <person name="Kale V."/>
            <person name="Holt S."/>
            <person name="Cochrane G."/>
            <person name="Meng A."/>
            <person name="Brown T."/>
            <person name="Cohen L."/>
        </authorList>
    </citation>
    <scope>NUCLEOTIDE SEQUENCE</scope>
    <source>
        <strain evidence="2">CCMP127</strain>
    </source>
</reference>
<evidence type="ECO:0008006" key="3">
    <source>
        <dbReference type="Google" id="ProtNLM"/>
    </source>
</evidence>
<feature type="compositionally biased region" description="Polar residues" evidence="1">
    <location>
        <begin position="404"/>
        <end position="413"/>
    </location>
</feature>
<dbReference type="PANTHER" id="PTHR28620:SF1">
    <property type="entry name" value="CENP-V_GFA DOMAIN-CONTAINING PROTEIN"/>
    <property type="match status" value="1"/>
</dbReference>
<organism evidence="2">
    <name type="scientific">Amphora coffeiformis</name>
    <dbReference type="NCBI Taxonomy" id="265554"/>
    <lineage>
        <taxon>Eukaryota</taxon>
        <taxon>Sar</taxon>
        <taxon>Stramenopiles</taxon>
        <taxon>Ochrophyta</taxon>
        <taxon>Bacillariophyta</taxon>
        <taxon>Bacillariophyceae</taxon>
        <taxon>Bacillariophycidae</taxon>
        <taxon>Thalassiophysales</taxon>
        <taxon>Catenulaceae</taxon>
        <taxon>Amphora</taxon>
    </lineage>
</organism>
<proteinExistence type="predicted"/>